<feature type="domain" description="Reverse transcriptase" evidence="1">
    <location>
        <begin position="1"/>
        <end position="160"/>
    </location>
</feature>
<name>A0AAV0WE72_9HEMI</name>
<evidence type="ECO:0000313" key="2">
    <source>
        <dbReference type="EMBL" id="CAI6354100.1"/>
    </source>
</evidence>
<dbReference type="PROSITE" id="PS50878">
    <property type="entry name" value="RT_POL"/>
    <property type="match status" value="1"/>
</dbReference>
<proteinExistence type="predicted"/>
<sequence length="424" mass="47433">MVSTPHPAHKPGASLGTVRLVQSYPTNRWANFHMEGVLYRRMLERGCPQGSQLGPTLWKVAISPITVISTDSSKILTYADDILLMVGAARPKTAFTRIEKKLDKFIEWATEYALEFSAGKTQLLSPKGGLKPGYSIAFGTAADAPRIESSPTAKYLGVVLDPRRSYWDHVLAICKKSDDMYSRLRALYSANWGMGQSAASIIYKGVFLPRVAYAAEIWAEGSKLRKSRVKQLSAQRKPLLAITGAYKTSSTNCLAAVAGTLPLDLEIRHQAALRDLAREKISNDEMDTITDELVNELQERYTSTNKGSWTQKMIPSVRQRYHLPLVLDHYTTQFLTGHGDFKAKLHSLALIDYPICACDRKPETVNHVLRFCPRTAAARLKLKRIMREEGEAWPPANGAFLKSRRTFSALKSFAREALTNRDDR</sequence>
<organism evidence="2 3">
    <name type="scientific">Macrosiphum euphorbiae</name>
    <name type="common">potato aphid</name>
    <dbReference type="NCBI Taxonomy" id="13131"/>
    <lineage>
        <taxon>Eukaryota</taxon>
        <taxon>Metazoa</taxon>
        <taxon>Ecdysozoa</taxon>
        <taxon>Arthropoda</taxon>
        <taxon>Hexapoda</taxon>
        <taxon>Insecta</taxon>
        <taxon>Pterygota</taxon>
        <taxon>Neoptera</taxon>
        <taxon>Paraneoptera</taxon>
        <taxon>Hemiptera</taxon>
        <taxon>Sternorrhyncha</taxon>
        <taxon>Aphidomorpha</taxon>
        <taxon>Aphidoidea</taxon>
        <taxon>Aphididae</taxon>
        <taxon>Macrosiphini</taxon>
        <taxon>Macrosiphum</taxon>
    </lineage>
</organism>
<accession>A0AAV0WE72</accession>
<dbReference type="PANTHER" id="PTHR33332">
    <property type="entry name" value="REVERSE TRANSCRIPTASE DOMAIN-CONTAINING PROTEIN"/>
    <property type="match status" value="1"/>
</dbReference>
<gene>
    <name evidence="2" type="ORF">MEUPH1_LOCUS10144</name>
</gene>
<evidence type="ECO:0000259" key="1">
    <source>
        <dbReference type="PROSITE" id="PS50878"/>
    </source>
</evidence>
<dbReference type="AlphaFoldDB" id="A0AAV0WE72"/>
<protein>
    <recommendedName>
        <fullName evidence="1">Reverse transcriptase domain-containing protein</fullName>
    </recommendedName>
</protein>
<comment type="caution">
    <text evidence="2">The sequence shown here is derived from an EMBL/GenBank/DDBJ whole genome shotgun (WGS) entry which is preliminary data.</text>
</comment>
<evidence type="ECO:0000313" key="3">
    <source>
        <dbReference type="Proteomes" id="UP001160148"/>
    </source>
</evidence>
<reference evidence="2 3" key="1">
    <citation type="submission" date="2023-01" db="EMBL/GenBank/DDBJ databases">
        <authorList>
            <person name="Whitehead M."/>
        </authorList>
    </citation>
    <scope>NUCLEOTIDE SEQUENCE [LARGE SCALE GENOMIC DNA]</scope>
</reference>
<dbReference type="InterPro" id="IPR000477">
    <property type="entry name" value="RT_dom"/>
</dbReference>
<dbReference type="Pfam" id="PF00078">
    <property type="entry name" value="RVT_1"/>
    <property type="match status" value="1"/>
</dbReference>
<dbReference type="EMBL" id="CARXXK010000002">
    <property type="protein sequence ID" value="CAI6354100.1"/>
    <property type="molecule type" value="Genomic_DNA"/>
</dbReference>
<keyword evidence="3" id="KW-1185">Reference proteome</keyword>
<dbReference type="Proteomes" id="UP001160148">
    <property type="component" value="Unassembled WGS sequence"/>
</dbReference>